<dbReference type="Proteomes" id="UP000198304">
    <property type="component" value="Unassembled WGS sequence"/>
</dbReference>
<evidence type="ECO:0000256" key="4">
    <source>
        <dbReference type="ARBA" id="ARBA00022989"/>
    </source>
</evidence>
<dbReference type="OrthoDB" id="1957692at2"/>
<keyword evidence="5 7" id="KW-0472">Membrane</keyword>
<protein>
    <submittedName>
        <fullName evidence="8">Flagellar protein FliO/FliZ</fullName>
    </submittedName>
</protein>
<dbReference type="Pfam" id="PF04347">
    <property type="entry name" value="FliO"/>
    <property type="match status" value="1"/>
</dbReference>
<feature type="region of interest" description="Disordered" evidence="6">
    <location>
        <begin position="114"/>
        <end position="133"/>
    </location>
</feature>
<evidence type="ECO:0000256" key="3">
    <source>
        <dbReference type="ARBA" id="ARBA00022692"/>
    </source>
</evidence>
<sequence>MWEKVYTITTMIVMVILIILMAYYATVLISKRSNIYFRGKTVKVLERIVLSTNLSITIIQAIDKIYILAVSSKNIELLDVIEYEKWHEYKKAQSLTDQQDLLDIFKRSFFNKKFGNKSPNTNPIKNNNDKKGD</sequence>
<dbReference type="GO" id="GO:0016020">
    <property type="term" value="C:membrane"/>
    <property type="evidence" value="ECO:0007669"/>
    <property type="project" value="InterPro"/>
</dbReference>
<dbReference type="InterPro" id="IPR022781">
    <property type="entry name" value="Flagellar_biosynth_FliO"/>
</dbReference>
<dbReference type="EMBL" id="FZOJ01000001">
    <property type="protein sequence ID" value="SNR89587.1"/>
    <property type="molecule type" value="Genomic_DNA"/>
</dbReference>
<accession>A0A239A1Q2</accession>
<keyword evidence="9" id="KW-1185">Reference proteome</keyword>
<keyword evidence="8" id="KW-0969">Cilium</keyword>
<comment type="subcellular location">
    <subcellularLocation>
        <location evidence="1">Cell membrane</location>
    </subcellularLocation>
</comment>
<dbReference type="AlphaFoldDB" id="A0A239A1Q2"/>
<evidence type="ECO:0000256" key="6">
    <source>
        <dbReference type="SAM" id="MobiDB-lite"/>
    </source>
</evidence>
<organism evidence="8 9">
    <name type="scientific">Anaerovirgula multivorans</name>
    <dbReference type="NCBI Taxonomy" id="312168"/>
    <lineage>
        <taxon>Bacteria</taxon>
        <taxon>Bacillati</taxon>
        <taxon>Bacillota</taxon>
        <taxon>Clostridia</taxon>
        <taxon>Peptostreptococcales</taxon>
        <taxon>Natronincolaceae</taxon>
        <taxon>Anaerovirgula</taxon>
    </lineage>
</organism>
<keyword evidence="8" id="KW-0282">Flagellum</keyword>
<feature type="compositionally biased region" description="Polar residues" evidence="6">
    <location>
        <begin position="117"/>
        <end position="126"/>
    </location>
</feature>
<proteinExistence type="predicted"/>
<evidence type="ECO:0000256" key="5">
    <source>
        <dbReference type="ARBA" id="ARBA00023136"/>
    </source>
</evidence>
<keyword evidence="4 7" id="KW-1133">Transmembrane helix</keyword>
<gene>
    <name evidence="8" type="ORF">SAMN05446037_1001282</name>
</gene>
<feature type="transmembrane region" description="Helical" evidence="7">
    <location>
        <begin position="6"/>
        <end position="30"/>
    </location>
</feature>
<keyword evidence="2" id="KW-1003">Cell membrane</keyword>
<dbReference type="RefSeq" id="WP_089281064.1">
    <property type="nucleotide sequence ID" value="NZ_FZOJ01000001.1"/>
</dbReference>
<dbReference type="GO" id="GO:0044781">
    <property type="term" value="P:bacterial-type flagellum organization"/>
    <property type="evidence" value="ECO:0007669"/>
    <property type="project" value="InterPro"/>
</dbReference>
<keyword evidence="3 7" id="KW-0812">Transmembrane</keyword>
<evidence type="ECO:0000256" key="7">
    <source>
        <dbReference type="SAM" id="Phobius"/>
    </source>
</evidence>
<evidence type="ECO:0000313" key="8">
    <source>
        <dbReference type="EMBL" id="SNR89587.1"/>
    </source>
</evidence>
<name>A0A239A1Q2_9FIRM</name>
<evidence type="ECO:0000256" key="1">
    <source>
        <dbReference type="ARBA" id="ARBA00004236"/>
    </source>
</evidence>
<keyword evidence="8" id="KW-0966">Cell projection</keyword>
<evidence type="ECO:0000256" key="2">
    <source>
        <dbReference type="ARBA" id="ARBA00022475"/>
    </source>
</evidence>
<evidence type="ECO:0000313" key="9">
    <source>
        <dbReference type="Proteomes" id="UP000198304"/>
    </source>
</evidence>
<reference evidence="8 9" key="1">
    <citation type="submission" date="2017-06" db="EMBL/GenBank/DDBJ databases">
        <authorList>
            <person name="Kim H.J."/>
            <person name="Triplett B.A."/>
        </authorList>
    </citation>
    <scope>NUCLEOTIDE SEQUENCE [LARGE SCALE GENOMIC DNA]</scope>
    <source>
        <strain evidence="8 9">SCA</strain>
    </source>
</reference>